<dbReference type="InterPro" id="IPR002549">
    <property type="entry name" value="AI-2E-like"/>
</dbReference>
<name>A0ABS4G9N6_9FIRM</name>
<dbReference type="EMBL" id="JAGGKS010000001">
    <property type="protein sequence ID" value="MBP1924391.1"/>
    <property type="molecule type" value="Genomic_DNA"/>
</dbReference>
<evidence type="ECO:0000256" key="6">
    <source>
        <dbReference type="ARBA" id="ARBA00022989"/>
    </source>
</evidence>
<dbReference type="Proteomes" id="UP001519342">
    <property type="component" value="Unassembled WGS sequence"/>
</dbReference>
<accession>A0ABS4G9N6</accession>
<evidence type="ECO:0000256" key="7">
    <source>
        <dbReference type="ARBA" id="ARBA00023136"/>
    </source>
</evidence>
<evidence type="ECO:0000313" key="9">
    <source>
        <dbReference type="EMBL" id="MBP1924391.1"/>
    </source>
</evidence>
<feature type="transmembrane region" description="Helical" evidence="8">
    <location>
        <begin position="228"/>
        <end position="250"/>
    </location>
</feature>
<dbReference type="PANTHER" id="PTHR21716:SF53">
    <property type="entry name" value="PERMEASE PERM-RELATED"/>
    <property type="match status" value="1"/>
</dbReference>
<keyword evidence="5 8" id="KW-0812">Transmembrane</keyword>
<feature type="transmembrane region" description="Helical" evidence="8">
    <location>
        <begin position="73"/>
        <end position="92"/>
    </location>
</feature>
<comment type="subcellular location">
    <subcellularLocation>
        <location evidence="1">Cell membrane</location>
        <topology evidence="1">Multi-pass membrane protein</topology>
    </subcellularLocation>
</comment>
<reference evidence="9 10" key="1">
    <citation type="submission" date="2021-03" db="EMBL/GenBank/DDBJ databases">
        <title>Genomic Encyclopedia of Type Strains, Phase IV (KMG-IV): sequencing the most valuable type-strain genomes for metagenomic binning, comparative biology and taxonomic classification.</title>
        <authorList>
            <person name="Goeker M."/>
        </authorList>
    </citation>
    <scope>NUCLEOTIDE SEQUENCE [LARGE SCALE GENOMIC DNA]</scope>
    <source>
        <strain evidence="9 10">DSM 24004</strain>
    </source>
</reference>
<keyword evidence="10" id="KW-1185">Reference proteome</keyword>
<feature type="transmembrane region" description="Helical" evidence="8">
    <location>
        <begin position="9"/>
        <end position="28"/>
    </location>
</feature>
<feature type="transmembrane region" description="Helical" evidence="8">
    <location>
        <begin position="287"/>
        <end position="305"/>
    </location>
</feature>
<evidence type="ECO:0000256" key="4">
    <source>
        <dbReference type="ARBA" id="ARBA00022475"/>
    </source>
</evidence>
<proteinExistence type="inferred from homology"/>
<evidence type="ECO:0000256" key="5">
    <source>
        <dbReference type="ARBA" id="ARBA00022692"/>
    </source>
</evidence>
<feature type="transmembrane region" description="Helical" evidence="8">
    <location>
        <begin position="34"/>
        <end position="53"/>
    </location>
</feature>
<dbReference type="Pfam" id="PF01594">
    <property type="entry name" value="AI-2E_transport"/>
    <property type="match status" value="1"/>
</dbReference>
<keyword evidence="7 8" id="KW-0472">Membrane</keyword>
<sequence>MNIINKNKSLIKTLCPVIIIVFLMMLMVFNGSKITLIVNAFMPLLYAFILAYLLDSLVRFCVVKLKVRRTQGILLACIVLIGILMLIFSIIVPKIVENINAVVSFVLDKNIDIGQIVSNLRDKINNPYVQFISDRILEASESIQEQLNSILIHFSNVLLQVITNIGTSAFSIVTSFIISIYMLIEKNDLIARAKRFIYAVYEETKAKQIINIGRKANIIFKSFLNGKILDAFIVGLICILLFTIFRVPYAALMGSLIGLFNIIPYFGPIIGAVPVVIVSFFFEPTKALTSLIIIVVVQQIDANFLDPKIVGKNIGVSPFWIITAVTIGGALGGIAGLIFGVPIVVLLKTILEEYIEMRLIEKGICELEADKLKDIKINKKKKK</sequence>
<keyword evidence="4" id="KW-1003">Cell membrane</keyword>
<gene>
    <name evidence="9" type="ORF">J2Z76_000244</name>
</gene>
<keyword evidence="3" id="KW-0813">Transport</keyword>
<dbReference type="PANTHER" id="PTHR21716">
    <property type="entry name" value="TRANSMEMBRANE PROTEIN"/>
    <property type="match status" value="1"/>
</dbReference>
<evidence type="ECO:0000256" key="8">
    <source>
        <dbReference type="SAM" id="Phobius"/>
    </source>
</evidence>
<feature type="transmembrane region" description="Helical" evidence="8">
    <location>
        <begin position="262"/>
        <end position="282"/>
    </location>
</feature>
<evidence type="ECO:0000256" key="3">
    <source>
        <dbReference type="ARBA" id="ARBA00022448"/>
    </source>
</evidence>
<evidence type="ECO:0000256" key="2">
    <source>
        <dbReference type="ARBA" id="ARBA00009773"/>
    </source>
</evidence>
<evidence type="ECO:0000256" key="1">
    <source>
        <dbReference type="ARBA" id="ARBA00004651"/>
    </source>
</evidence>
<keyword evidence="6 8" id="KW-1133">Transmembrane helix</keyword>
<protein>
    <submittedName>
        <fullName evidence="9">PurR-regulated permease PerM</fullName>
    </submittedName>
</protein>
<evidence type="ECO:0000313" key="10">
    <source>
        <dbReference type="Proteomes" id="UP001519342"/>
    </source>
</evidence>
<feature type="transmembrane region" description="Helical" evidence="8">
    <location>
        <begin position="157"/>
        <end position="184"/>
    </location>
</feature>
<comment type="similarity">
    <text evidence="2">Belongs to the autoinducer-2 exporter (AI-2E) (TC 2.A.86) family.</text>
</comment>
<organism evidence="9 10">
    <name type="scientific">Sedimentibacter acidaminivorans</name>
    <dbReference type="NCBI Taxonomy" id="913099"/>
    <lineage>
        <taxon>Bacteria</taxon>
        <taxon>Bacillati</taxon>
        <taxon>Bacillota</taxon>
        <taxon>Tissierellia</taxon>
        <taxon>Sedimentibacter</taxon>
    </lineage>
</organism>
<dbReference type="RefSeq" id="WP_209510157.1">
    <property type="nucleotide sequence ID" value="NZ_JAGGKS010000001.1"/>
</dbReference>
<feature type="transmembrane region" description="Helical" evidence="8">
    <location>
        <begin position="317"/>
        <end position="347"/>
    </location>
</feature>
<comment type="caution">
    <text evidence="9">The sequence shown here is derived from an EMBL/GenBank/DDBJ whole genome shotgun (WGS) entry which is preliminary data.</text>
</comment>